<organism evidence="10 11">
    <name type="scientific">Corynebacterium uterequi</name>
    <dbReference type="NCBI Taxonomy" id="1072256"/>
    <lineage>
        <taxon>Bacteria</taxon>
        <taxon>Bacillati</taxon>
        <taxon>Actinomycetota</taxon>
        <taxon>Actinomycetes</taxon>
        <taxon>Mycobacteriales</taxon>
        <taxon>Corynebacteriaceae</taxon>
        <taxon>Corynebacterium</taxon>
    </lineage>
</organism>
<dbReference type="KEGG" id="cut:CUTER_09620"/>
<name>A0A0G3HL99_9CORY</name>
<comment type="similarity">
    <text evidence="2">Belongs to the bacterial sugar transferase family.</text>
</comment>
<keyword evidence="5 8" id="KW-1133">Transmembrane helix</keyword>
<dbReference type="GO" id="GO:0016780">
    <property type="term" value="F:phosphotransferase activity, for other substituted phosphate groups"/>
    <property type="evidence" value="ECO:0007669"/>
    <property type="project" value="TreeGrafter"/>
</dbReference>
<dbReference type="OrthoDB" id="9808602at2"/>
<dbReference type="InterPro" id="IPR003362">
    <property type="entry name" value="Bact_transf"/>
</dbReference>
<keyword evidence="6 8" id="KW-0472">Membrane</keyword>
<dbReference type="GO" id="GO:0016020">
    <property type="term" value="C:membrane"/>
    <property type="evidence" value="ECO:0007669"/>
    <property type="project" value="UniProtKB-SubCell"/>
</dbReference>
<evidence type="ECO:0000313" key="10">
    <source>
        <dbReference type="EMBL" id="AKK11892.1"/>
    </source>
</evidence>
<proteinExistence type="inferred from homology"/>
<feature type="transmembrane region" description="Helical" evidence="8">
    <location>
        <begin position="71"/>
        <end position="92"/>
    </location>
</feature>
<protein>
    <submittedName>
        <fullName evidence="10">Exopolysaccharide biosynthesis polyprenyl glycosylphosphotransferase</fullName>
    </submittedName>
</protein>
<evidence type="ECO:0000256" key="1">
    <source>
        <dbReference type="ARBA" id="ARBA00004141"/>
    </source>
</evidence>
<dbReference type="Pfam" id="PF02397">
    <property type="entry name" value="Bac_transf"/>
    <property type="match status" value="1"/>
</dbReference>
<dbReference type="InterPro" id="IPR017475">
    <property type="entry name" value="EPS_sugar_tfrase"/>
</dbReference>
<keyword evidence="4 8" id="KW-0812">Transmembrane</keyword>
<feature type="transmembrane region" description="Helical" evidence="8">
    <location>
        <begin position="104"/>
        <end position="122"/>
    </location>
</feature>
<evidence type="ECO:0000256" key="2">
    <source>
        <dbReference type="ARBA" id="ARBA00006464"/>
    </source>
</evidence>
<evidence type="ECO:0000313" key="11">
    <source>
        <dbReference type="Proteomes" id="UP000035548"/>
    </source>
</evidence>
<feature type="transmembrane region" description="Helical" evidence="8">
    <location>
        <begin position="143"/>
        <end position="161"/>
    </location>
</feature>
<reference evidence="11" key="2">
    <citation type="submission" date="2015-05" db="EMBL/GenBank/DDBJ databases">
        <title>Complete genome sequence of Corynebacterium uterequi DSM 45634, isolated from the uterus of a maiden mare.</title>
        <authorList>
            <person name="Ruckert C."/>
            <person name="Albersmeier A."/>
            <person name="Winkler A."/>
            <person name="Tauch A."/>
        </authorList>
    </citation>
    <scope>NUCLEOTIDE SEQUENCE [LARGE SCALE GENOMIC DNA]</scope>
    <source>
        <strain evidence="11">DSM 45634</strain>
    </source>
</reference>
<dbReference type="Proteomes" id="UP000035548">
    <property type="component" value="Chromosome"/>
</dbReference>
<dbReference type="PANTHER" id="PTHR30576">
    <property type="entry name" value="COLANIC BIOSYNTHESIS UDP-GLUCOSE LIPID CARRIER TRANSFERASE"/>
    <property type="match status" value="1"/>
</dbReference>
<gene>
    <name evidence="10" type="ORF">CUTER_09620</name>
</gene>
<keyword evidence="11" id="KW-1185">Reference proteome</keyword>
<reference evidence="10 11" key="1">
    <citation type="journal article" date="2015" name="Genome Announc.">
        <title>Virulence Factor Genes Detected in the Complete Genome Sequence of Corynebacterium uterequi DSM 45634, Isolated from the Uterus of a Maiden Mare.</title>
        <authorList>
            <person name="Ruckert C."/>
            <person name="Kriete M."/>
            <person name="Jaenicke S."/>
            <person name="Winkler A."/>
            <person name="Tauch A."/>
        </authorList>
    </citation>
    <scope>NUCLEOTIDE SEQUENCE [LARGE SCALE GENOMIC DNA]</scope>
    <source>
        <strain evidence="10 11">DSM 45634</strain>
    </source>
</reference>
<comment type="subcellular location">
    <subcellularLocation>
        <location evidence="1">Membrane</location>
        <topology evidence="1">Multi-pass membrane protein</topology>
    </subcellularLocation>
</comment>
<accession>A0A0G3HL99</accession>
<dbReference type="RefSeq" id="WP_052844108.1">
    <property type="nucleotide sequence ID" value="NZ_CP011546.1"/>
</dbReference>
<evidence type="ECO:0000256" key="6">
    <source>
        <dbReference type="ARBA" id="ARBA00023136"/>
    </source>
</evidence>
<dbReference type="PATRIC" id="fig|1072256.5.peg.1895"/>
<feature type="region of interest" description="Disordered" evidence="7">
    <location>
        <begin position="1"/>
        <end position="20"/>
    </location>
</feature>
<feature type="transmembrane region" description="Helical" evidence="8">
    <location>
        <begin position="167"/>
        <end position="188"/>
    </location>
</feature>
<evidence type="ECO:0000256" key="3">
    <source>
        <dbReference type="ARBA" id="ARBA00022679"/>
    </source>
</evidence>
<dbReference type="NCBIfam" id="TIGR03025">
    <property type="entry name" value="EPS_sugtrans"/>
    <property type="match status" value="1"/>
</dbReference>
<evidence type="ECO:0000256" key="8">
    <source>
        <dbReference type="SAM" id="Phobius"/>
    </source>
</evidence>
<feature type="transmembrane region" description="Helical" evidence="8">
    <location>
        <begin position="343"/>
        <end position="364"/>
    </location>
</feature>
<sequence>MSHAIKVRSSDPSDYSTIRPGGQLKAVPDAAAGTHPGTPGDETTTAWASFEAYQASKEWPRRNRRAHLSRIMVGLDLAAIILACLVAMGHQLYTSAGSELTEAVRTSVILGAIIAPLWSALLRSRSLYDAELHRERRTVAKRVLEASIVAFAIPAFVDAAFSLGIMVSYVLVGLPLGLLGLWINHLVLHDLLRRRMLGSTGARILLFLNSQQYAQRDMDQWSGLSSHSDIVGFYLVDQPCRGIVDCQGTTMAPAGTTIDQQLLARLDVDAVVVMCPGDVPENWVRQMSWACAPQGVSVHIFPSSVVASPERVRASHIFRVPTMKVLAPGNINATGIVKRTFDIVITSLVLLAAAPIMLATALAIKLDDGGPIFYRQTRVGRNGTEFGMWKFRSMIVDADAQVEALRKQHNITENLFKMENDPRITRVGRFIRRYSIDELPQLFNVVTGEMSLVGPRPPLPREVVNYDDDAWMRMTVPPGMTGLWQVSGRSRLTSKEALSLDLLYTENWTMALDLSILVRTFKAVVGRDGAY</sequence>
<evidence type="ECO:0000259" key="9">
    <source>
        <dbReference type="Pfam" id="PF02397"/>
    </source>
</evidence>
<feature type="domain" description="Bacterial sugar transferase" evidence="9">
    <location>
        <begin position="338"/>
        <end position="525"/>
    </location>
</feature>
<dbReference type="PANTHER" id="PTHR30576:SF10">
    <property type="entry name" value="SLL5057 PROTEIN"/>
    <property type="match status" value="1"/>
</dbReference>
<evidence type="ECO:0000256" key="5">
    <source>
        <dbReference type="ARBA" id="ARBA00022989"/>
    </source>
</evidence>
<dbReference type="AlphaFoldDB" id="A0A0G3HL99"/>
<dbReference type="STRING" id="1072256.CUTER_09620"/>
<evidence type="ECO:0000256" key="7">
    <source>
        <dbReference type="SAM" id="MobiDB-lite"/>
    </source>
</evidence>
<dbReference type="EMBL" id="CP011546">
    <property type="protein sequence ID" value="AKK11892.1"/>
    <property type="molecule type" value="Genomic_DNA"/>
</dbReference>
<keyword evidence="3 10" id="KW-0808">Transferase</keyword>
<evidence type="ECO:0000256" key="4">
    <source>
        <dbReference type="ARBA" id="ARBA00022692"/>
    </source>
</evidence>